<dbReference type="Gene3D" id="2.60.120.380">
    <property type="match status" value="11"/>
</dbReference>
<feature type="domain" description="Peptidase C-terminal archaeal/bacterial" evidence="1">
    <location>
        <begin position="193"/>
        <end position="256"/>
    </location>
</feature>
<dbReference type="InterPro" id="IPR017868">
    <property type="entry name" value="Filamin/ABP280_repeat-like"/>
</dbReference>
<evidence type="ECO:0000313" key="4">
    <source>
        <dbReference type="Proteomes" id="UP000196027"/>
    </source>
</evidence>
<organism evidence="3 4">
    <name type="scientific">Oleiphilus messinensis</name>
    <dbReference type="NCBI Taxonomy" id="141451"/>
    <lineage>
        <taxon>Bacteria</taxon>
        <taxon>Pseudomonadati</taxon>
        <taxon>Pseudomonadota</taxon>
        <taxon>Gammaproteobacteria</taxon>
        <taxon>Oceanospirillales</taxon>
        <taxon>Oleiphilaceae</taxon>
        <taxon>Oleiphilus</taxon>
    </lineage>
</organism>
<gene>
    <name evidence="3" type="ORF">OLMES_3490</name>
</gene>
<dbReference type="Pfam" id="PF04151">
    <property type="entry name" value="PPC"/>
    <property type="match status" value="1"/>
</dbReference>
<dbReference type="Proteomes" id="UP000196027">
    <property type="component" value="Chromosome"/>
</dbReference>
<dbReference type="Pfam" id="PF13946">
    <property type="entry name" value="DUF4214"/>
    <property type="match status" value="1"/>
</dbReference>
<name>A0A1Y0IDG5_9GAMM</name>
<evidence type="ECO:0000259" key="2">
    <source>
        <dbReference type="Pfam" id="PF13946"/>
    </source>
</evidence>
<dbReference type="InterPro" id="IPR007280">
    <property type="entry name" value="Peptidase_C_arc/bac"/>
</dbReference>
<protein>
    <submittedName>
        <fullName evidence="3">Uncharacterized protein</fullName>
    </submittedName>
</protein>
<dbReference type="InterPro" id="IPR025282">
    <property type="entry name" value="DUF4214"/>
</dbReference>
<reference evidence="3 4" key="1">
    <citation type="submission" date="2017-05" db="EMBL/GenBank/DDBJ databases">
        <title>Genomic insights into alkan degradation activity of Oleiphilus messinensis.</title>
        <authorList>
            <person name="Kozyavkin S.A."/>
            <person name="Slesarev A.I."/>
            <person name="Golyshin P.N."/>
            <person name="Korzhenkov A."/>
            <person name="Golyshina O.N."/>
            <person name="Toshchakov S.V."/>
        </authorList>
    </citation>
    <scope>NUCLEOTIDE SEQUENCE [LARGE SCALE GENOMIC DNA]</scope>
    <source>
        <strain evidence="3 4">ME102</strain>
    </source>
</reference>
<feature type="domain" description="DUF4214" evidence="2">
    <location>
        <begin position="36"/>
        <end position="89"/>
    </location>
</feature>
<dbReference type="KEGG" id="ome:OLMES_3490"/>
<dbReference type="PROSITE" id="PS50194">
    <property type="entry name" value="FILAMIN_REPEAT"/>
    <property type="match status" value="2"/>
</dbReference>
<proteinExistence type="predicted"/>
<keyword evidence="4" id="KW-1185">Reference proteome</keyword>
<sequence length="1396" mass="145283">MYVAYYGRPGDSAGIAYWSGELQAAGGDMTAIIDVFGTSQEYVDRYGSLTHTEMVDAIYQQIFSRLPDTAGRDYYVGLLDNGDLTSAQLAYEVLNGATGSDLSAAENKLDVANDFTQYVDLVSVVYDATLINDAVSILSTVDATPATVSTGIDSSHSYLNGLSTVGLPGDLSGVTALSPGDAISSDLSVDGERDIFSITLEQWQSYSIDLSNALFDQATLRVFDPSGDAVAFSIGVNASSVRFNAAVSGTYHIVVSDLDGNSTGTYDLSTAVYAGDDYVANSSTAGSIVIEGGASEGVADGEIERVGDVDWISFTPAQWSTYNVEIYGHDLDDPNLQLVDAAGSVLASGSNGLLTDYTSNTADTLYIQVRDNAGSQPVGDYQVVVTLDQSDDFSADVVTTGSVALGNFANGELESVGDVDWFAVSMTQGQSYDLLVSSLELDGAEIELFDRSGGLINSPGTSGLAYTATSTGTHYVGVNAGSSSVPVGLYTLSFQNATISDDFSDNTGTSGKVVLGNFTNGEIEIAGDIDWFAVSVVQWETYDFQVSSLDLNAPEIRLYDETGALLLDPAASNLTHLATNSGTYYVGVDAGSSTATTGLYTVSFQNSSVADDYDATTATSGTVSLGGSSTGRLEQVSDADWFAVSISTAGSYDFNVSSSDLDAPVIKLYDSTGTILNNNTSASIADYSITQSGTYYLEILDGGGAVPVGDYTVAASLDAIADDYAADTTTTGNVAVGSSITGRLETEGDNDWFQITLAQWDTYDIQATSAALDDLEISLFDASGALLTDFSSSSGSYTAVTPGAHYVQVNGGTGSTSVGDYILSIGLGDTTDDYANDTSTTGSISLGGSMSGRLEVVADVDWYAVTLTQWETYDFAITSSDLDAPVLTLYDAAGTLINSPGAQSLSYTAEATGTFYIGVDAGAGSIPVGDYAISFSAGAADDDFTSDTSTAGMITVGGTAAGRLERVGDADWFAAVLSQWESYDIALSSPTLDAGRINVYDATGTLIHTGVAATETFIANASGTFYFEVVDGGGSTPVGDYDLALGAVDATDDYAGSTATSGVVLVGDTAAGRIETVGDTDWLAVDLDQGTTYYLTVNSSYLDKVGLRLLDGSALELGADLNGDADGNALVGYTPDLTGTYYLEIFDASGDFPVGPYTVAAALSGTTDDAGSAPGTAVNLAIDGSVNGQIEIAGDRDWYGVTLEQWNTYALRVESAELDMLGLRLFDSSGNTVIDSDIQEAGETEALIQISALVTDGFYIEVYDAGGTVVTGEYTLEAVLDMADDYVNSLSTDARIDVGGSITARLNMVGDHDLFAVDFQGGRSYHLEVSSSDLDAPAFRVLNSRGEILVSDELVSGESVAELDFAASRDDTYFVQIYSLNGTIPVGEYTAAVDIL</sequence>
<accession>A0A1Y0IDG5</accession>
<dbReference type="EMBL" id="CP021425">
    <property type="protein sequence ID" value="ARU57525.1"/>
    <property type="molecule type" value="Genomic_DNA"/>
</dbReference>
<evidence type="ECO:0000313" key="3">
    <source>
        <dbReference type="EMBL" id="ARU57525.1"/>
    </source>
</evidence>
<evidence type="ECO:0000259" key="1">
    <source>
        <dbReference type="Pfam" id="PF04151"/>
    </source>
</evidence>